<dbReference type="PANTHER" id="PTHR34606:SF15">
    <property type="entry name" value="BON DOMAIN-CONTAINING PROTEIN"/>
    <property type="match status" value="1"/>
</dbReference>
<dbReference type="Pfam" id="PF04972">
    <property type="entry name" value="BON"/>
    <property type="match status" value="2"/>
</dbReference>
<dbReference type="PROSITE" id="PS51257">
    <property type="entry name" value="PROKAR_LIPOPROTEIN"/>
    <property type="match status" value="1"/>
</dbReference>
<dbReference type="EMBL" id="CP031337">
    <property type="protein sequence ID" value="AXK39205.1"/>
    <property type="molecule type" value="Genomic_DNA"/>
</dbReference>
<dbReference type="RefSeq" id="WP_115433140.1">
    <property type="nucleotide sequence ID" value="NZ_CP031337.1"/>
</dbReference>
<keyword evidence="1" id="KW-0732">Signal</keyword>
<dbReference type="InterPro" id="IPR014004">
    <property type="entry name" value="Transpt-assoc_nodulatn_dom_bac"/>
</dbReference>
<dbReference type="Gene3D" id="3.30.1340.30">
    <property type="match status" value="1"/>
</dbReference>
<accession>A0A345Y5K3</accession>
<evidence type="ECO:0000256" key="1">
    <source>
        <dbReference type="SAM" id="SignalP"/>
    </source>
</evidence>
<gene>
    <name evidence="3" type="ORF">DWG20_07065</name>
</gene>
<dbReference type="PANTHER" id="PTHR34606">
    <property type="entry name" value="BON DOMAIN-CONTAINING PROTEIN"/>
    <property type="match status" value="1"/>
</dbReference>
<evidence type="ECO:0000313" key="4">
    <source>
        <dbReference type="Proteomes" id="UP000254537"/>
    </source>
</evidence>
<dbReference type="InterPro" id="IPR051686">
    <property type="entry name" value="Lipoprotein_DolP"/>
</dbReference>
<protein>
    <submittedName>
        <fullName evidence="3">BON domain-containing protein</fullName>
    </submittedName>
</protein>
<evidence type="ECO:0000313" key="3">
    <source>
        <dbReference type="EMBL" id="AXK39205.1"/>
    </source>
</evidence>
<organism evidence="3 4">
    <name type="scientific">Crenobacter cavernae</name>
    <dbReference type="NCBI Taxonomy" id="2290923"/>
    <lineage>
        <taxon>Bacteria</taxon>
        <taxon>Pseudomonadati</taxon>
        <taxon>Pseudomonadota</taxon>
        <taxon>Betaproteobacteria</taxon>
        <taxon>Neisseriales</taxon>
        <taxon>Neisseriaceae</taxon>
        <taxon>Crenobacter</taxon>
    </lineage>
</organism>
<feature type="chain" id="PRO_5016847480" evidence="1">
    <location>
        <begin position="23"/>
        <end position="192"/>
    </location>
</feature>
<dbReference type="Proteomes" id="UP000254537">
    <property type="component" value="Chromosome"/>
</dbReference>
<dbReference type="InterPro" id="IPR007055">
    <property type="entry name" value="BON_dom"/>
</dbReference>
<feature type="domain" description="BON" evidence="2">
    <location>
        <begin position="42"/>
        <end position="112"/>
    </location>
</feature>
<dbReference type="OrthoDB" id="5294487at2"/>
<reference evidence="3 4" key="1">
    <citation type="submission" date="2018-07" db="EMBL/GenBank/DDBJ databases">
        <title>Crenobacter cavernae sp. nov., isolated from a karst cave.</title>
        <authorList>
            <person name="Zhu H."/>
        </authorList>
    </citation>
    <scope>NUCLEOTIDE SEQUENCE [LARGE SCALE GENOMIC DNA]</scope>
    <source>
        <strain evidence="3 4">K1W11S-77</strain>
    </source>
</reference>
<dbReference type="KEGG" id="ccah:DWG20_07065"/>
<name>A0A345Y5K3_9NEIS</name>
<dbReference type="PROSITE" id="PS50914">
    <property type="entry name" value="BON"/>
    <property type="match status" value="1"/>
</dbReference>
<dbReference type="AlphaFoldDB" id="A0A345Y5K3"/>
<evidence type="ECO:0000259" key="2">
    <source>
        <dbReference type="PROSITE" id="PS50914"/>
    </source>
</evidence>
<dbReference type="SMART" id="SM00749">
    <property type="entry name" value="BON"/>
    <property type="match status" value="2"/>
</dbReference>
<proteinExistence type="predicted"/>
<feature type="signal peptide" evidence="1">
    <location>
        <begin position="1"/>
        <end position="22"/>
    </location>
</feature>
<sequence length="192" mass="20199">MMKKWMTLGLAAALMGSLGGCAAVVAGGAATGVLAANDRRTSGAQVDDQSIELKGRKIADKIPASHVNVTAYNRAVLMSGEVPTDAAKSEAELIVRAIPNVRQVYNYTVVAPASGFSERNGDTWITAKVRTNLLQSKGFSPNHVKVVTERGVTYLLGLVTPTEAAASSKQVSETAGVQKVVTLFETINEIQP</sequence>